<evidence type="ECO:0000256" key="3">
    <source>
        <dbReference type="ARBA" id="ARBA00007110"/>
    </source>
</evidence>
<evidence type="ECO:0000256" key="10">
    <source>
        <dbReference type="ARBA" id="ARBA00047340"/>
    </source>
</evidence>
<evidence type="ECO:0000313" key="12">
    <source>
        <dbReference type="EMBL" id="CAG5084991.1"/>
    </source>
</evidence>
<evidence type="ECO:0000256" key="4">
    <source>
        <dbReference type="ARBA" id="ARBA00011991"/>
    </source>
</evidence>
<dbReference type="PANTHER" id="PTHR43463">
    <property type="entry name" value="NICOTINATE-NUCLEOTIDE--DIMETHYLBENZIMIDAZOLE PHOSPHORIBOSYLTRANSFERASE"/>
    <property type="match status" value="1"/>
</dbReference>
<comment type="similarity">
    <text evidence="3 11">Belongs to the CobT family.</text>
</comment>
<proteinExistence type="inferred from homology"/>
<reference evidence="12 13" key="1">
    <citation type="submission" date="2021-04" db="EMBL/GenBank/DDBJ databases">
        <authorList>
            <person name="Rakotoarivonina H."/>
        </authorList>
    </citation>
    <scope>NUCLEOTIDE SEQUENCE [LARGE SCALE GENOMIC DNA]</scope>
    <source>
        <strain evidence="12 13">XE</strain>
    </source>
</reference>
<dbReference type="CDD" id="cd02439">
    <property type="entry name" value="DMB-PRT_CobT"/>
    <property type="match status" value="1"/>
</dbReference>
<comment type="pathway">
    <text evidence="2 11">Nucleoside biosynthesis; alpha-ribazole biosynthesis; alpha-ribazole from 5,6-dimethylbenzimidazole: step 1/2.</text>
</comment>
<comment type="catalytic activity">
    <reaction evidence="10 11">
        <text>5,6-dimethylbenzimidazole + nicotinate beta-D-ribonucleotide = alpha-ribazole 5'-phosphate + nicotinate + H(+)</text>
        <dbReference type="Rhea" id="RHEA:11196"/>
        <dbReference type="ChEBI" id="CHEBI:15378"/>
        <dbReference type="ChEBI" id="CHEBI:15890"/>
        <dbReference type="ChEBI" id="CHEBI:32544"/>
        <dbReference type="ChEBI" id="CHEBI:57502"/>
        <dbReference type="ChEBI" id="CHEBI:57918"/>
        <dbReference type="EC" id="2.4.2.21"/>
    </reaction>
</comment>
<evidence type="ECO:0000256" key="2">
    <source>
        <dbReference type="ARBA" id="ARBA00005049"/>
    </source>
</evidence>
<dbReference type="InterPro" id="IPR003200">
    <property type="entry name" value="Nict_dMeBzImd_PRibTrfase"/>
</dbReference>
<dbReference type="HAMAP" id="MF_00230">
    <property type="entry name" value="CobT"/>
    <property type="match status" value="1"/>
</dbReference>
<evidence type="ECO:0000256" key="6">
    <source>
        <dbReference type="ARBA" id="ARBA00022573"/>
    </source>
</evidence>
<evidence type="ECO:0000256" key="1">
    <source>
        <dbReference type="ARBA" id="ARBA00002197"/>
    </source>
</evidence>
<evidence type="ECO:0000256" key="7">
    <source>
        <dbReference type="ARBA" id="ARBA00022676"/>
    </source>
</evidence>
<dbReference type="NCBIfam" id="NF000996">
    <property type="entry name" value="PRK00105.1"/>
    <property type="match status" value="1"/>
</dbReference>
<dbReference type="InterPro" id="IPR023195">
    <property type="entry name" value="Nict_dMeBzImd_PRibTrfase_N"/>
</dbReference>
<dbReference type="PANTHER" id="PTHR43463:SF1">
    <property type="entry name" value="NICOTINATE-NUCLEOTIDE--DIMETHYLBENZIMIDAZOLE PHOSPHORIBOSYLTRANSFERASE"/>
    <property type="match status" value="1"/>
</dbReference>
<dbReference type="Pfam" id="PF02277">
    <property type="entry name" value="DBI_PRT"/>
    <property type="match status" value="1"/>
</dbReference>
<organism evidence="12 13">
    <name type="scientific">Thermobacillus xylanilyticus</name>
    <dbReference type="NCBI Taxonomy" id="76633"/>
    <lineage>
        <taxon>Bacteria</taxon>
        <taxon>Bacillati</taxon>
        <taxon>Bacillota</taxon>
        <taxon>Bacilli</taxon>
        <taxon>Bacillales</taxon>
        <taxon>Paenibacillaceae</taxon>
        <taxon>Thermobacillus</taxon>
    </lineage>
</organism>
<keyword evidence="8 11" id="KW-0808">Transferase</keyword>
<protein>
    <recommendedName>
        <fullName evidence="5 11">Nicotinate-nucleotide--dimethylbenzimidazole phosphoribosyltransferase</fullName>
        <shortName evidence="11">NN:DBI PRT</shortName>
        <ecNumber evidence="4 11">2.4.2.21</ecNumber>
    </recommendedName>
    <alternativeName>
        <fullName evidence="9 11">N(1)-alpha-phosphoribosyltransferase</fullName>
    </alternativeName>
</protein>
<sequence length="355" mass="36674">MNVEEQLARVIANIGPLHEDAMMQAADRLDRLTKPQGSLGRLEQLAVQLAGIRGEPLPRFPRKAAVVMAGDHGVCEEGVSAYPAEVTPQMVLNMLSGGAAINVLARQAGADVFCVDVGISGDVRHPDLIERKVRRGTANMCAGPAMTREEALRSLAVGMEVAGLLAGRGVTLVAAGEMGIGNTTPSAAIAAVLAGVPVETVVGRGTGLDDEGLAVKREAVRRAIAVNRPDSDDPVDVLAKVGGLEIAALAGLMLGAATRRIPVVIDGFISSAAALAAVRLCPAVLSYLIASHLSEERGHAVVLDALGLAPPIRLDMRLGEGSGAVLGLHLVEAASRLIGEMATFDSAGVSRRRED</sequence>
<evidence type="ECO:0000313" key="13">
    <source>
        <dbReference type="Proteomes" id="UP000681526"/>
    </source>
</evidence>
<evidence type="ECO:0000256" key="11">
    <source>
        <dbReference type="HAMAP-Rule" id="MF_00230"/>
    </source>
</evidence>
<keyword evidence="6 11" id="KW-0169">Cobalamin biosynthesis</keyword>
<keyword evidence="13" id="KW-1185">Reference proteome</keyword>
<accession>A0ABM8V428</accession>
<name>A0ABM8V428_THEXY</name>
<dbReference type="Gene3D" id="1.10.1610.10">
    <property type="match status" value="1"/>
</dbReference>
<dbReference type="EMBL" id="CAJRAY010000038">
    <property type="protein sequence ID" value="CAG5084991.1"/>
    <property type="molecule type" value="Genomic_DNA"/>
</dbReference>
<keyword evidence="7 11" id="KW-0328">Glycosyltransferase</keyword>
<dbReference type="RefSeq" id="WP_213484219.1">
    <property type="nucleotide sequence ID" value="NZ_CAJRAY010000038.1"/>
</dbReference>
<dbReference type="Gene3D" id="3.40.50.10210">
    <property type="match status" value="1"/>
</dbReference>
<feature type="active site" description="Proton acceptor" evidence="11">
    <location>
        <position position="320"/>
    </location>
</feature>
<comment type="caution">
    <text evidence="12">The sequence shown here is derived from an EMBL/GenBank/DDBJ whole genome shotgun (WGS) entry which is preliminary data.</text>
</comment>
<dbReference type="InterPro" id="IPR036087">
    <property type="entry name" value="Nict_dMeBzImd_PRibTrfase_sf"/>
</dbReference>
<evidence type="ECO:0000256" key="9">
    <source>
        <dbReference type="ARBA" id="ARBA00030686"/>
    </source>
</evidence>
<comment type="function">
    <text evidence="1 11">Catalyzes the synthesis of alpha-ribazole-5'-phosphate from nicotinate mononucleotide (NAMN) and 5,6-dimethylbenzimidazole (DMB).</text>
</comment>
<dbReference type="GO" id="GO:0008939">
    <property type="term" value="F:nicotinate-nucleotide-dimethylbenzimidazole phosphoribosyltransferase activity"/>
    <property type="evidence" value="ECO:0007669"/>
    <property type="project" value="UniProtKB-EC"/>
</dbReference>
<dbReference type="InterPro" id="IPR017846">
    <property type="entry name" value="Nict_dMeBzImd_PRibTrfase_bact"/>
</dbReference>
<gene>
    <name evidence="12" type="primary">txxe 943-cobT</name>
    <name evidence="11" type="synonym">cobT</name>
    <name evidence="12" type="ORF">TXXE_08410</name>
</gene>
<evidence type="ECO:0000256" key="8">
    <source>
        <dbReference type="ARBA" id="ARBA00022679"/>
    </source>
</evidence>
<dbReference type="NCBIfam" id="TIGR03160">
    <property type="entry name" value="cobT_DBIPRT"/>
    <property type="match status" value="1"/>
</dbReference>
<dbReference type="EC" id="2.4.2.21" evidence="4 11"/>
<evidence type="ECO:0000256" key="5">
    <source>
        <dbReference type="ARBA" id="ARBA00015486"/>
    </source>
</evidence>
<dbReference type="SUPFAM" id="SSF52733">
    <property type="entry name" value="Nicotinate mononucleotide:5,6-dimethylbenzimidazole phosphoribosyltransferase (CobT)"/>
    <property type="match status" value="1"/>
</dbReference>
<dbReference type="Proteomes" id="UP000681526">
    <property type="component" value="Unassembled WGS sequence"/>
</dbReference>